<evidence type="ECO:0000313" key="2">
    <source>
        <dbReference type="Proteomes" id="UP000317835"/>
    </source>
</evidence>
<dbReference type="EMBL" id="CP036426">
    <property type="protein sequence ID" value="QDV32932.1"/>
    <property type="molecule type" value="Genomic_DNA"/>
</dbReference>
<sequence>MAPHVVYPEASCPHPDCNHPLQAIDFRLEDYGKAVHDPLVTAWWADTGFAGRCPSCGGWIHFTILGKRAIPAEDAARLPNLPDDWHSNATIL</sequence>
<dbReference type="RefSeq" id="WP_145267367.1">
    <property type="nucleotide sequence ID" value="NZ_CP036426.1"/>
</dbReference>
<dbReference type="Proteomes" id="UP000317835">
    <property type="component" value="Chromosome"/>
</dbReference>
<accession>A0A518GWG0</accession>
<organism evidence="1 2">
    <name type="scientific">Tautonia plasticadhaerens</name>
    <dbReference type="NCBI Taxonomy" id="2527974"/>
    <lineage>
        <taxon>Bacteria</taxon>
        <taxon>Pseudomonadati</taxon>
        <taxon>Planctomycetota</taxon>
        <taxon>Planctomycetia</taxon>
        <taxon>Isosphaerales</taxon>
        <taxon>Isosphaeraceae</taxon>
        <taxon>Tautonia</taxon>
    </lineage>
</organism>
<keyword evidence="2" id="KW-1185">Reference proteome</keyword>
<reference evidence="1 2" key="1">
    <citation type="submission" date="2019-02" db="EMBL/GenBank/DDBJ databases">
        <title>Deep-cultivation of Planctomycetes and their phenomic and genomic characterization uncovers novel biology.</title>
        <authorList>
            <person name="Wiegand S."/>
            <person name="Jogler M."/>
            <person name="Boedeker C."/>
            <person name="Pinto D."/>
            <person name="Vollmers J."/>
            <person name="Rivas-Marin E."/>
            <person name="Kohn T."/>
            <person name="Peeters S.H."/>
            <person name="Heuer A."/>
            <person name="Rast P."/>
            <person name="Oberbeckmann S."/>
            <person name="Bunk B."/>
            <person name="Jeske O."/>
            <person name="Meyerdierks A."/>
            <person name="Storesund J.E."/>
            <person name="Kallscheuer N."/>
            <person name="Luecker S."/>
            <person name="Lage O.M."/>
            <person name="Pohl T."/>
            <person name="Merkel B.J."/>
            <person name="Hornburger P."/>
            <person name="Mueller R.-W."/>
            <person name="Bruemmer F."/>
            <person name="Labrenz M."/>
            <person name="Spormann A.M."/>
            <person name="Op den Camp H."/>
            <person name="Overmann J."/>
            <person name="Amann R."/>
            <person name="Jetten M.S.M."/>
            <person name="Mascher T."/>
            <person name="Medema M.H."/>
            <person name="Devos D.P."/>
            <person name="Kaster A.-K."/>
            <person name="Ovreas L."/>
            <person name="Rohde M."/>
            <person name="Galperin M.Y."/>
            <person name="Jogler C."/>
        </authorList>
    </citation>
    <scope>NUCLEOTIDE SEQUENCE [LARGE SCALE GENOMIC DNA]</scope>
    <source>
        <strain evidence="1 2">ElP</strain>
    </source>
</reference>
<protein>
    <submittedName>
        <fullName evidence="1">Uncharacterized protein</fullName>
    </submittedName>
</protein>
<gene>
    <name evidence="1" type="ORF">ElP_07740</name>
</gene>
<dbReference type="AlphaFoldDB" id="A0A518GWG0"/>
<dbReference type="KEGG" id="tpla:ElP_07740"/>
<dbReference type="OrthoDB" id="9808883at2"/>
<proteinExistence type="predicted"/>
<evidence type="ECO:0000313" key="1">
    <source>
        <dbReference type="EMBL" id="QDV32932.1"/>
    </source>
</evidence>
<name>A0A518GWG0_9BACT</name>